<evidence type="ECO:0000313" key="2">
    <source>
        <dbReference type="Proteomes" id="UP001164539"/>
    </source>
</evidence>
<sequence length="347" mass="39965">MRKVQNAEQLQMKRTDQVQGWLTRVQDLEAEVGELQKVKSEHIENLCLGGYCSKSCKSSYEFGKEVGKKLQDVRTLKGEGDFREVADRVPEDPADEVPIDQPKIVGQQSLFDQVWRSLQEKEVGIIGLYGTGGVGKTTLLKQINNNFCQERHEFDYVIWVVVSKEAHYEKIQEEIGKKIGLFSEPWKNKTREDKRKDIYKVLSKKKFVLLLDDTWKRIDLSEIGVPLPVSLKNESKIVLTTRYLEVCGKMKADKFIKVERLRAEEAWDLFKENLPKDIIYCHPDIPELAKTVASECGGIPLVLVTIARAMACKNTPEEWHDAIQVLQRSIFEFSAYTLKILRFLKMI</sequence>
<dbReference type="Proteomes" id="UP001164539">
    <property type="component" value="Chromosome 5"/>
</dbReference>
<evidence type="ECO:0000313" key="1">
    <source>
        <dbReference type="EMBL" id="KAJ4718263.1"/>
    </source>
</evidence>
<proteinExistence type="predicted"/>
<name>A0ACC1Y3S9_MELAZ</name>
<gene>
    <name evidence="1" type="ORF">OWV82_009967</name>
</gene>
<comment type="caution">
    <text evidence="1">The sequence shown here is derived from an EMBL/GenBank/DDBJ whole genome shotgun (WGS) entry which is preliminary data.</text>
</comment>
<dbReference type="EMBL" id="CM051398">
    <property type="protein sequence ID" value="KAJ4718263.1"/>
    <property type="molecule type" value="Genomic_DNA"/>
</dbReference>
<keyword evidence="2" id="KW-1185">Reference proteome</keyword>
<organism evidence="1 2">
    <name type="scientific">Melia azedarach</name>
    <name type="common">Chinaberry tree</name>
    <dbReference type="NCBI Taxonomy" id="155640"/>
    <lineage>
        <taxon>Eukaryota</taxon>
        <taxon>Viridiplantae</taxon>
        <taxon>Streptophyta</taxon>
        <taxon>Embryophyta</taxon>
        <taxon>Tracheophyta</taxon>
        <taxon>Spermatophyta</taxon>
        <taxon>Magnoliopsida</taxon>
        <taxon>eudicotyledons</taxon>
        <taxon>Gunneridae</taxon>
        <taxon>Pentapetalae</taxon>
        <taxon>rosids</taxon>
        <taxon>malvids</taxon>
        <taxon>Sapindales</taxon>
        <taxon>Meliaceae</taxon>
        <taxon>Melia</taxon>
    </lineage>
</organism>
<reference evidence="1 2" key="1">
    <citation type="journal article" date="2023" name="Science">
        <title>Complex scaffold remodeling in plant triterpene biosynthesis.</title>
        <authorList>
            <person name="De La Pena R."/>
            <person name="Hodgson H."/>
            <person name="Liu J.C."/>
            <person name="Stephenson M.J."/>
            <person name="Martin A.C."/>
            <person name="Owen C."/>
            <person name="Harkess A."/>
            <person name="Leebens-Mack J."/>
            <person name="Jimenez L.E."/>
            <person name="Osbourn A."/>
            <person name="Sattely E.S."/>
        </authorList>
    </citation>
    <scope>NUCLEOTIDE SEQUENCE [LARGE SCALE GENOMIC DNA]</scope>
    <source>
        <strain evidence="2">cv. JPN11</strain>
        <tissue evidence="1">Leaf</tissue>
    </source>
</reference>
<protein>
    <submittedName>
        <fullName evidence="1">Disease resistance protein</fullName>
    </submittedName>
</protein>
<accession>A0ACC1Y3S9</accession>